<keyword evidence="1" id="KW-0812">Transmembrane</keyword>
<evidence type="ECO:0000313" key="3">
    <source>
        <dbReference type="EMBL" id="CAF4476949.1"/>
    </source>
</evidence>
<dbReference type="EMBL" id="CAJNYU010000667">
    <property type="protein sequence ID" value="CAF3380621.1"/>
    <property type="molecule type" value="Genomic_DNA"/>
</dbReference>
<comment type="caution">
    <text evidence="2">The sequence shown here is derived from an EMBL/GenBank/DDBJ whole genome shotgun (WGS) entry which is preliminary data.</text>
</comment>
<dbReference type="PANTHER" id="PTHR35270">
    <property type="entry name" value="FUSELESS, ISOFORM A"/>
    <property type="match status" value="1"/>
</dbReference>
<dbReference type="Proteomes" id="UP000663869">
    <property type="component" value="Unassembled WGS sequence"/>
</dbReference>
<dbReference type="PANTHER" id="PTHR35270:SF2">
    <property type="entry name" value="FUSELESS, ISOFORM A"/>
    <property type="match status" value="1"/>
</dbReference>
<feature type="transmembrane region" description="Helical" evidence="1">
    <location>
        <begin position="312"/>
        <end position="334"/>
    </location>
</feature>
<evidence type="ECO:0000256" key="1">
    <source>
        <dbReference type="SAM" id="Phobius"/>
    </source>
</evidence>
<feature type="transmembrane region" description="Helical" evidence="1">
    <location>
        <begin position="258"/>
        <end position="285"/>
    </location>
</feature>
<accession>A0A817YDC7</accession>
<reference evidence="2" key="1">
    <citation type="submission" date="2021-02" db="EMBL/GenBank/DDBJ databases">
        <authorList>
            <person name="Nowell W R."/>
        </authorList>
    </citation>
    <scope>NUCLEOTIDE SEQUENCE</scope>
</reference>
<feature type="transmembrane region" description="Helical" evidence="1">
    <location>
        <begin position="127"/>
        <end position="148"/>
    </location>
</feature>
<dbReference type="EMBL" id="CAJOBQ010001320">
    <property type="protein sequence ID" value="CAF4476949.1"/>
    <property type="molecule type" value="Genomic_DNA"/>
</dbReference>
<dbReference type="InterPro" id="IPR032751">
    <property type="entry name" value="Fuseless"/>
</dbReference>
<dbReference type="AlphaFoldDB" id="A0A817YDC7"/>
<keyword evidence="1" id="KW-0472">Membrane</keyword>
<keyword evidence="1" id="KW-1133">Transmembrane helix</keyword>
<feature type="transmembrane region" description="Helical" evidence="1">
    <location>
        <begin position="346"/>
        <end position="367"/>
    </location>
</feature>
<name>A0A817YDC7_9BILA</name>
<feature type="transmembrane region" description="Helical" evidence="1">
    <location>
        <begin position="426"/>
        <end position="443"/>
    </location>
</feature>
<protein>
    <recommendedName>
        <fullName evidence="5">Transmembrane protein</fullName>
    </recommendedName>
</protein>
<feature type="transmembrane region" description="Helical" evidence="1">
    <location>
        <begin position="188"/>
        <end position="205"/>
    </location>
</feature>
<gene>
    <name evidence="2" type="ORF">FME351_LOCUS7206</name>
    <name evidence="3" type="ORF">TSG867_LOCUS19136</name>
</gene>
<sequence>MTQNYQRKHVQSSRRKSTTFPIFVYEEEQTDTNRRLSVCPNFQRRLSTISQLYLPNGNEYHLQERIPPTGLEYQQNIISTTTTTTNENENENETIEGERRLSIITKYSSNNNQTNDVDQYEINNKKFLFIIEPMITGLLLFPILVLFWETGWNLNLIFLNVMNKFSSDLHLDEFTQEDFESYTWQSLFFSYLVVEILLLVLYMLQDFIYNNLKNKNYLIKMLILKFHIFLLSTIYIVQWEMLWTIWDQFTPHEWYFEFTLSLTSLFSLIVFIGHLSDLVCSPFLFSYDSIEFNIQFGCPLLTRQMKQWKINLINFILYEIIISNLSIITWRGFYHFLDNFFYPDNLTLSAGLCLLIGYLLYFPLMYFQTYLEELNLKYDFWTFISINFPQFYRNIRHLLAFLSCVFVWRGYWLLYDEYLYIFEDYYKTYLLFYLISFLFLSLIQTSSSINGPLSNIDDKNQFFPLYPHCYVSIVQRKISQCKIFKQKNQEEITKI</sequence>
<dbReference type="Pfam" id="PF15993">
    <property type="entry name" value="Fuseless"/>
    <property type="match status" value="1"/>
</dbReference>
<proteinExistence type="predicted"/>
<feature type="transmembrane region" description="Helical" evidence="1">
    <location>
        <begin position="395"/>
        <end position="414"/>
    </location>
</feature>
<organism evidence="2 4">
    <name type="scientific">Rotaria socialis</name>
    <dbReference type="NCBI Taxonomy" id="392032"/>
    <lineage>
        <taxon>Eukaryota</taxon>
        <taxon>Metazoa</taxon>
        <taxon>Spiralia</taxon>
        <taxon>Gnathifera</taxon>
        <taxon>Rotifera</taxon>
        <taxon>Eurotatoria</taxon>
        <taxon>Bdelloidea</taxon>
        <taxon>Philodinida</taxon>
        <taxon>Philodinidae</taxon>
        <taxon>Rotaria</taxon>
    </lineage>
</organism>
<feature type="transmembrane region" description="Helical" evidence="1">
    <location>
        <begin position="217"/>
        <end position="238"/>
    </location>
</feature>
<dbReference type="Proteomes" id="UP000663862">
    <property type="component" value="Unassembled WGS sequence"/>
</dbReference>
<evidence type="ECO:0000313" key="4">
    <source>
        <dbReference type="Proteomes" id="UP000663869"/>
    </source>
</evidence>
<evidence type="ECO:0008006" key="5">
    <source>
        <dbReference type="Google" id="ProtNLM"/>
    </source>
</evidence>
<evidence type="ECO:0000313" key="2">
    <source>
        <dbReference type="EMBL" id="CAF3380621.1"/>
    </source>
</evidence>